<keyword evidence="2" id="KW-1003">Cell membrane</keyword>
<evidence type="ECO:0000256" key="1">
    <source>
        <dbReference type="ARBA" id="ARBA00004651"/>
    </source>
</evidence>
<evidence type="ECO:0000313" key="9">
    <source>
        <dbReference type="Proteomes" id="UP001177160"/>
    </source>
</evidence>
<protein>
    <submittedName>
        <fullName evidence="8">MMPL family transporter</fullName>
    </submittedName>
</protein>
<evidence type="ECO:0000256" key="6">
    <source>
        <dbReference type="SAM" id="Phobius"/>
    </source>
</evidence>
<dbReference type="PANTHER" id="PTHR33406:SF13">
    <property type="entry name" value="MEMBRANE PROTEIN YDFJ"/>
    <property type="match status" value="1"/>
</dbReference>
<dbReference type="InterPro" id="IPR050545">
    <property type="entry name" value="Mycobact_MmpL"/>
</dbReference>
<feature type="transmembrane region" description="Helical" evidence="6">
    <location>
        <begin position="305"/>
        <end position="327"/>
    </location>
</feature>
<evidence type="ECO:0000256" key="4">
    <source>
        <dbReference type="ARBA" id="ARBA00022989"/>
    </source>
</evidence>
<evidence type="ECO:0000256" key="2">
    <source>
        <dbReference type="ARBA" id="ARBA00022475"/>
    </source>
</evidence>
<feature type="transmembrane region" description="Helical" evidence="6">
    <location>
        <begin position="515"/>
        <end position="532"/>
    </location>
</feature>
<accession>A0ABT2Y7Z0</accession>
<comment type="caution">
    <text evidence="8">The sequence shown here is derived from an EMBL/GenBank/DDBJ whole genome shotgun (WGS) entry which is preliminary data.</text>
</comment>
<comment type="subcellular location">
    <subcellularLocation>
        <location evidence="1">Cell membrane</location>
        <topology evidence="1">Multi-pass membrane protein</topology>
    </subcellularLocation>
</comment>
<feature type="transmembrane region" description="Helical" evidence="6">
    <location>
        <begin position="173"/>
        <end position="191"/>
    </location>
</feature>
<reference evidence="8" key="1">
    <citation type="submission" date="2022-09" db="EMBL/GenBank/DDBJ databases">
        <title>Novel Mycoplasma species identified in domestic and wild animals.</title>
        <authorList>
            <person name="Volokhov D.V."/>
            <person name="Furtak V.A."/>
            <person name="Zagorodnyaya T.A."/>
        </authorList>
    </citation>
    <scope>NUCLEOTIDE SEQUENCE</scope>
    <source>
        <strain evidence="8">Oakley</strain>
    </source>
</reference>
<gene>
    <name evidence="8" type="ORF">N7548_08550</name>
</gene>
<feature type="domain" description="Membrane transport protein MMPL" evidence="7">
    <location>
        <begin position="140"/>
        <end position="338"/>
    </location>
</feature>
<dbReference type="PANTHER" id="PTHR33406">
    <property type="entry name" value="MEMBRANE PROTEIN MJ1562-RELATED"/>
    <property type="match status" value="1"/>
</dbReference>
<dbReference type="EMBL" id="JAOVQM010000013">
    <property type="protein sequence ID" value="MCV2232868.1"/>
    <property type="molecule type" value="Genomic_DNA"/>
</dbReference>
<feature type="domain" description="Membrane transport protein MMPL" evidence="7">
    <location>
        <begin position="493"/>
        <end position="667"/>
    </location>
</feature>
<evidence type="ECO:0000313" key="8">
    <source>
        <dbReference type="EMBL" id="MCV2232868.1"/>
    </source>
</evidence>
<feature type="transmembrane region" description="Helical" evidence="6">
    <location>
        <begin position="606"/>
        <end position="626"/>
    </location>
</feature>
<keyword evidence="5 6" id="KW-0472">Membrane</keyword>
<evidence type="ECO:0000256" key="5">
    <source>
        <dbReference type="ARBA" id="ARBA00023136"/>
    </source>
</evidence>
<name>A0ABT2Y7Z0_9MOLU</name>
<feature type="transmembrane region" description="Helical" evidence="6">
    <location>
        <begin position="347"/>
        <end position="367"/>
    </location>
</feature>
<feature type="transmembrane region" description="Helical" evidence="6">
    <location>
        <begin position="539"/>
        <end position="559"/>
    </location>
</feature>
<organism evidence="8 9">
    <name type="scientific">Paracholeplasma manati</name>
    <dbReference type="NCBI Taxonomy" id="591373"/>
    <lineage>
        <taxon>Bacteria</taxon>
        <taxon>Bacillati</taxon>
        <taxon>Mycoplasmatota</taxon>
        <taxon>Mollicutes</taxon>
        <taxon>Acholeplasmatales</taxon>
        <taxon>Acholeplasmataceae</taxon>
        <taxon>Paracholeplasma</taxon>
    </lineage>
</organism>
<dbReference type="Proteomes" id="UP001177160">
    <property type="component" value="Unassembled WGS sequence"/>
</dbReference>
<keyword evidence="9" id="KW-1185">Reference proteome</keyword>
<evidence type="ECO:0000256" key="3">
    <source>
        <dbReference type="ARBA" id="ARBA00022692"/>
    </source>
</evidence>
<feature type="transmembrane region" description="Helical" evidence="6">
    <location>
        <begin position="268"/>
        <end position="293"/>
    </location>
</feature>
<dbReference type="RefSeq" id="WP_263609057.1">
    <property type="nucleotide sequence ID" value="NZ_JAOVQM010000013.1"/>
</dbReference>
<keyword evidence="3 6" id="KW-0812">Transmembrane</keyword>
<sequence length="674" mass="75654">MSYFISKKGRFWTMMVVILLTFTSGILAFQVKTNYDMATYLPQDSNTKQGIEILKNTFGNHTSIELVVDGWTVNEVMDLKQDIQTIEHVYGVVWLDDYVDLATVPIDFVPADVKAPFYRDGKSKLMIEFDLDGYDTRLDEVISSIRALSTEHLYMRGEVLNNLESHRVASEQLFLIMAIIVPLCIIIMVFASKSYMEALLILITLGIAIVLNLGTNLILGSVSFITMTMSTALQLAMSLDYTLFLLHRYHEYSDLPTTERVKMAVKKSFVSITVSSLTTIFGFIALCFMSYGIGLDMGLVLAKGILLSYLSTIIVLPILLVLCHAWIEKTTHKVWMPSFKRFSQGIYKARFYLIGLFILIGFGSFMVQKEANYLYQNTGHATSTIASDQAFIETDFGPFNPLVLLIHGDDVQRELGLVTELLDNEHVLSISALVTVVDPTVPRDFIPIEVRSQFIRDGYSRIILYTDLSKESPAFFEFNDFVVSKTNSFFEEAYYVGVIPATSDIKNLILSDTALVLWLSIGLVALVIGLAFKSIVIPILLVLIIESSIWFNIAINVWTSTEILYVGYLIILSIQLGATIDYAVLLTSRFQEERKNHSHQEAFQTALQKSLPSILISALILSFAGFTEALVSDMDAIQDIGIMLGRGTLFSWLFSVGFVLPLISVILNLKKKPR</sequence>
<keyword evidence="4 6" id="KW-1133">Transmembrane helix</keyword>
<dbReference type="Pfam" id="PF03176">
    <property type="entry name" value="MMPL"/>
    <property type="match status" value="2"/>
</dbReference>
<dbReference type="SUPFAM" id="SSF82866">
    <property type="entry name" value="Multidrug efflux transporter AcrB transmembrane domain"/>
    <property type="match status" value="2"/>
</dbReference>
<evidence type="ECO:0000259" key="7">
    <source>
        <dbReference type="Pfam" id="PF03176"/>
    </source>
</evidence>
<feature type="transmembrane region" description="Helical" evidence="6">
    <location>
        <begin position="649"/>
        <end position="669"/>
    </location>
</feature>
<proteinExistence type="predicted"/>
<feature type="transmembrane region" description="Helical" evidence="6">
    <location>
        <begin position="565"/>
        <end position="585"/>
    </location>
</feature>
<dbReference type="Gene3D" id="1.20.1640.10">
    <property type="entry name" value="Multidrug efflux transporter AcrB transmembrane domain"/>
    <property type="match status" value="2"/>
</dbReference>
<dbReference type="InterPro" id="IPR004869">
    <property type="entry name" value="MMPL_dom"/>
</dbReference>
<feature type="transmembrane region" description="Helical" evidence="6">
    <location>
        <begin position="198"/>
        <end position="218"/>
    </location>
</feature>